<evidence type="ECO:0000256" key="1">
    <source>
        <dbReference type="SAM" id="MobiDB-lite"/>
    </source>
</evidence>
<feature type="domain" description="Transposase IS4-like" evidence="2">
    <location>
        <begin position="137"/>
        <end position="225"/>
    </location>
</feature>
<dbReference type="PANTHER" id="PTHR30007:SF0">
    <property type="entry name" value="TRANSPOSASE"/>
    <property type="match status" value="1"/>
</dbReference>
<feature type="region of interest" description="Disordered" evidence="1">
    <location>
        <begin position="318"/>
        <end position="338"/>
    </location>
</feature>
<evidence type="ECO:0000313" key="4">
    <source>
        <dbReference type="EMBL" id="BBJ37357.1"/>
    </source>
</evidence>
<dbReference type="Proteomes" id="UP000463951">
    <property type="component" value="Chromosome"/>
</dbReference>
<dbReference type="AlphaFoldDB" id="A0A499UU10"/>
<dbReference type="EMBL" id="AP019620">
    <property type="protein sequence ID" value="BBJ37357.1"/>
    <property type="molecule type" value="Genomic_DNA"/>
</dbReference>
<dbReference type="GO" id="GO:0004803">
    <property type="term" value="F:transposase activity"/>
    <property type="evidence" value="ECO:0007669"/>
    <property type="project" value="InterPro"/>
</dbReference>
<dbReference type="NCBIfam" id="NF033580">
    <property type="entry name" value="transpos_IS5_3"/>
    <property type="match status" value="1"/>
</dbReference>
<sequence length="383" mass="41654">MPQFYVLAPVEFNSASPSCDCVAHRFGNAADHPERVRRYPSDMTDAEWETVRPLLPVPAWLRGRGGQPEAYCHRVMLDAIRYLVDNGIKWRGMPVDFPPWDRVYAFFRRWRDHGLVKEFHDRLRRQVRETLGRDAAPTAGVIDSQSVKADAVVGADSRGFDGGKLINGRKRHVVVDTLGLLLGVMVTAADTGDRTAAHVLLGQVADVHHRLELVWADGGYTGGLVAYCLATLALVLAIVKRSDDMHGFVVLLSVTWNLTAAEIISLRYDHGLRRCVGHGGAGGEVAGARPARAGGRVVAGVDRPGAGAADHRRLCTRSGRVPGDVRAGERRSADREPGPYRCLRKRVDLTAEPSGCERGLDRLGRGSGQRHHSAAPGAGPTVL</sequence>
<name>A0A499UU10_9ACTN</name>
<protein>
    <recommendedName>
        <fullName evidence="6">Transposase IS4-like domain-containing protein</fullName>
    </recommendedName>
</protein>
<feature type="domain" description="Insertion element IS402-like" evidence="3">
    <location>
        <begin position="43"/>
        <end position="120"/>
    </location>
</feature>
<evidence type="ECO:0000259" key="3">
    <source>
        <dbReference type="Pfam" id="PF13340"/>
    </source>
</evidence>
<gene>
    <name evidence="4" type="ORF">SSPO_000750</name>
</gene>
<evidence type="ECO:0008006" key="6">
    <source>
        <dbReference type="Google" id="ProtNLM"/>
    </source>
</evidence>
<evidence type="ECO:0000313" key="5">
    <source>
        <dbReference type="Proteomes" id="UP000463951"/>
    </source>
</evidence>
<feature type="compositionally biased region" description="Basic and acidic residues" evidence="1">
    <location>
        <begin position="326"/>
        <end position="338"/>
    </location>
</feature>
<proteinExistence type="predicted"/>
<dbReference type="GO" id="GO:0006313">
    <property type="term" value="P:DNA transposition"/>
    <property type="evidence" value="ECO:0007669"/>
    <property type="project" value="InterPro"/>
</dbReference>
<dbReference type="InterPro" id="IPR002559">
    <property type="entry name" value="Transposase_11"/>
</dbReference>
<reference evidence="4 5" key="1">
    <citation type="journal article" date="2020" name="Int. J. Syst. Evol. Microbiol.">
        <title>Reclassification of Streptomyces castelarensis and Streptomyces sporoclivatus as later heterotypic synonyms of Streptomyces antimycoticus.</title>
        <authorList>
            <person name="Komaki H."/>
            <person name="Tamura T."/>
        </authorList>
    </citation>
    <scope>NUCLEOTIDE SEQUENCE [LARGE SCALE GENOMIC DNA]</scope>
    <source>
        <strain evidence="4 5">NBRC 100767</strain>
    </source>
</reference>
<dbReference type="PANTHER" id="PTHR30007">
    <property type="entry name" value="PHP DOMAIN PROTEIN"/>
    <property type="match status" value="1"/>
</dbReference>
<accession>A0A499UU10</accession>
<dbReference type="InterPro" id="IPR025161">
    <property type="entry name" value="IS402-like_dom"/>
</dbReference>
<dbReference type="Pfam" id="PF01609">
    <property type="entry name" value="DDE_Tnp_1"/>
    <property type="match status" value="1"/>
</dbReference>
<organism evidence="4 5">
    <name type="scientific">Streptomyces antimycoticus</name>
    <dbReference type="NCBI Taxonomy" id="68175"/>
    <lineage>
        <taxon>Bacteria</taxon>
        <taxon>Bacillati</taxon>
        <taxon>Actinomycetota</taxon>
        <taxon>Actinomycetes</taxon>
        <taxon>Kitasatosporales</taxon>
        <taxon>Streptomycetaceae</taxon>
        <taxon>Streptomyces</taxon>
        <taxon>Streptomyces violaceusniger group</taxon>
    </lineage>
</organism>
<evidence type="ECO:0000259" key="2">
    <source>
        <dbReference type="Pfam" id="PF01609"/>
    </source>
</evidence>
<dbReference type="Pfam" id="PF13340">
    <property type="entry name" value="DUF4096"/>
    <property type="match status" value="1"/>
</dbReference>
<feature type="region of interest" description="Disordered" evidence="1">
    <location>
        <begin position="354"/>
        <end position="383"/>
    </location>
</feature>
<dbReference type="GO" id="GO:0003677">
    <property type="term" value="F:DNA binding"/>
    <property type="evidence" value="ECO:0007669"/>
    <property type="project" value="InterPro"/>
</dbReference>